<dbReference type="Gene3D" id="2.130.10.10">
    <property type="entry name" value="YVTN repeat-like/Quinoprotein amine dehydrogenase"/>
    <property type="match status" value="1"/>
</dbReference>
<organism evidence="3 4">
    <name type="scientific">Actinoalloteichus caeruleus DSM 43889</name>
    <dbReference type="NCBI Taxonomy" id="1120930"/>
    <lineage>
        <taxon>Bacteria</taxon>
        <taxon>Bacillati</taxon>
        <taxon>Actinomycetota</taxon>
        <taxon>Actinomycetes</taxon>
        <taxon>Pseudonocardiales</taxon>
        <taxon>Pseudonocardiaceae</taxon>
        <taxon>Actinoalloteichus</taxon>
        <taxon>Actinoalloteichus cyanogriseus</taxon>
    </lineage>
</organism>
<evidence type="ECO:0000256" key="1">
    <source>
        <dbReference type="ARBA" id="ARBA00005564"/>
    </source>
</evidence>
<accession>A0ABT1JF34</accession>
<dbReference type="Pfam" id="PF10282">
    <property type="entry name" value="Lactonase"/>
    <property type="match status" value="1"/>
</dbReference>
<evidence type="ECO:0000256" key="2">
    <source>
        <dbReference type="SAM" id="SignalP"/>
    </source>
</evidence>
<keyword evidence="2" id="KW-0732">Signal</keyword>
<dbReference type="Proteomes" id="UP000791080">
    <property type="component" value="Unassembled WGS sequence"/>
</dbReference>
<sequence length="399" mass="41666">MSAETNRRRFLLTTSAAVGAALLPIHHGAAGAAAGASAPAGTGADPTLTPVYLGGFSWTHPPGGDLEISGYDQGTGELARSSTVGGVPDPSFLAFSPSGRFLYATNELVPEGRVTALSLANPHRPTVLNSEPTHGAGPTHLSVTSDGRFLLTANYTDGSVVVHPLGADGRLRPATHLVRHPGGTRDPHAHQILPDPSGRWVLAVDLGADAVFVYTLDARAGRLRAHQRCDLPPGTGPRHLAFHPDGRRAYLLGELDSTVTVLGWDATTGRITPGGTTSTRHPTASGDNFPAEIAVSEDGRFVYASNRGDDDIAVFATSTHDTPGRHAPSHESLALLDNTPTGGAWPRHFALDPGERALYVANQDSGTVTRLTRDARTGLLTHGTPALAVPGVCFLAFHP</sequence>
<name>A0ABT1JF34_ACTCY</name>
<gene>
    <name evidence="3" type="ORF">G443_000656</name>
</gene>
<evidence type="ECO:0000313" key="3">
    <source>
        <dbReference type="EMBL" id="MCP2330386.1"/>
    </source>
</evidence>
<keyword evidence="4" id="KW-1185">Reference proteome</keyword>
<reference evidence="3 4" key="1">
    <citation type="submission" date="2022-06" db="EMBL/GenBank/DDBJ databases">
        <title>Genomic Encyclopedia of Type Strains, Phase I: the one thousand microbial genomes (KMG-I) project.</title>
        <authorList>
            <person name="Kyrpides N."/>
        </authorList>
    </citation>
    <scope>NUCLEOTIDE SEQUENCE [LARGE SCALE GENOMIC DNA]</scope>
    <source>
        <strain evidence="3 4">DSM 43889</strain>
    </source>
</reference>
<evidence type="ECO:0000313" key="4">
    <source>
        <dbReference type="Proteomes" id="UP000791080"/>
    </source>
</evidence>
<protein>
    <submittedName>
        <fullName evidence="3">6-phosphogluconolactonase, cycloisomerase 2 family</fullName>
    </submittedName>
</protein>
<feature type="chain" id="PRO_5046231846" evidence="2">
    <location>
        <begin position="33"/>
        <end position="399"/>
    </location>
</feature>
<dbReference type="InterPro" id="IPR050282">
    <property type="entry name" value="Cycloisomerase_2"/>
</dbReference>
<dbReference type="InterPro" id="IPR006311">
    <property type="entry name" value="TAT_signal"/>
</dbReference>
<dbReference type="SUPFAM" id="SSF51004">
    <property type="entry name" value="C-terminal (heme d1) domain of cytochrome cd1-nitrite reductase"/>
    <property type="match status" value="1"/>
</dbReference>
<dbReference type="EMBL" id="AUBJ02000001">
    <property type="protein sequence ID" value="MCP2330386.1"/>
    <property type="molecule type" value="Genomic_DNA"/>
</dbReference>
<dbReference type="PANTHER" id="PTHR30344">
    <property type="entry name" value="6-PHOSPHOGLUCONOLACTONASE-RELATED"/>
    <property type="match status" value="1"/>
</dbReference>
<dbReference type="InterPro" id="IPR019405">
    <property type="entry name" value="Lactonase_7-beta_prop"/>
</dbReference>
<comment type="similarity">
    <text evidence="1">Belongs to the cycloisomerase 2 family.</text>
</comment>
<proteinExistence type="inferred from homology"/>
<dbReference type="InterPro" id="IPR015943">
    <property type="entry name" value="WD40/YVTN_repeat-like_dom_sf"/>
</dbReference>
<dbReference type="PROSITE" id="PS51318">
    <property type="entry name" value="TAT"/>
    <property type="match status" value="1"/>
</dbReference>
<feature type="signal peptide" evidence="2">
    <location>
        <begin position="1"/>
        <end position="32"/>
    </location>
</feature>
<comment type="caution">
    <text evidence="3">The sequence shown here is derived from an EMBL/GenBank/DDBJ whole genome shotgun (WGS) entry which is preliminary data.</text>
</comment>
<dbReference type="InterPro" id="IPR011048">
    <property type="entry name" value="Haem_d1_sf"/>
</dbReference>
<dbReference type="RefSeq" id="WP_026418083.1">
    <property type="nucleotide sequence ID" value="NZ_AUBJ02000001.1"/>
</dbReference>
<dbReference type="PANTHER" id="PTHR30344:SF1">
    <property type="entry name" value="6-PHOSPHOGLUCONOLACTONASE"/>
    <property type="match status" value="1"/>
</dbReference>